<feature type="transmembrane region" description="Helical" evidence="9">
    <location>
        <begin position="384"/>
        <end position="409"/>
    </location>
</feature>
<proteinExistence type="inferred from homology"/>
<protein>
    <submittedName>
        <fullName evidence="11">Carbon starvation protein A</fullName>
    </submittedName>
</protein>
<comment type="caution">
    <text evidence="11">The sequence shown here is derived from an EMBL/GenBank/DDBJ whole genome shotgun (WGS) entry which is preliminary data.</text>
</comment>
<keyword evidence="12" id="KW-1185">Reference proteome</keyword>
<dbReference type="PANTHER" id="PTHR30252">
    <property type="entry name" value="INNER MEMBRANE PEPTIDE TRANSPORTER"/>
    <property type="match status" value="1"/>
</dbReference>
<evidence type="ECO:0000313" key="12">
    <source>
        <dbReference type="Proteomes" id="UP000621266"/>
    </source>
</evidence>
<evidence type="ECO:0000256" key="8">
    <source>
        <dbReference type="SAM" id="MobiDB-lite"/>
    </source>
</evidence>
<feature type="transmembrane region" description="Helical" evidence="9">
    <location>
        <begin position="659"/>
        <end position="680"/>
    </location>
</feature>
<keyword evidence="3" id="KW-0813">Transport</keyword>
<name>A0ABQ7FA50_9ACTN</name>
<dbReference type="Proteomes" id="UP000621266">
    <property type="component" value="Unassembled WGS sequence"/>
</dbReference>
<dbReference type="RefSeq" id="WP_098750002.1">
    <property type="nucleotide sequence ID" value="NZ_WHPN01000419.1"/>
</dbReference>
<feature type="transmembrane region" description="Helical" evidence="9">
    <location>
        <begin position="340"/>
        <end position="363"/>
    </location>
</feature>
<gene>
    <name evidence="11" type="ORF">GCU69_30135</name>
</gene>
<reference evidence="11 12" key="1">
    <citation type="submission" date="2019-10" db="EMBL/GenBank/DDBJ databases">
        <title>Streptomyces tenebrisbrunneis sp.nov., an endogenous actinomycete isolated from of Lycium ruthenicum.</title>
        <authorList>
            <person name="Ma L."/>
        </authorList>
    </citation>
    <scope>NUCLEOTIDE SEQUENCE [LARGE SCALE GENOMIC DNA]</scope>
    <source>
        <strain evidence="11 12">TRM 66187</strain>
    </source>
</reference>
<feature type="transmembrane region" description="Helical" evidence="9">
    <location>
        <begin position="271"/>
        <end position="291"/>
    </location>
</feature>
<feature type="transmembrane region" description="Helical" evidence="9">
    <location>
        <begin position="177"/>
        <end position="201"/>
    </location>
</feature>
<dbReference type="Pfam" id="PF02554">
    <property type="entry name" value="CstA"/>
    <property type="match status" value="1"/>
</dbReference>
<feature type="region of interest" description="Disordered" evidence="8">
    <location>
        <begin position="719"/>
        <end position="739"/>
    </location>
</feature>
<evidence type="ECO:0000256" key="3">
    <source>
        <dbReference type="ARBA" id="ARBA00022448"/>
    </source>
</evidence>
<dbReference type="PANTHER" id="PTHR30252:SF3">
    <property type="entry name" value="PYRUVATE_PROTON SYMPORTER BTST"/>
    <property type="match status" value="1"/>
</dbReference>
<sequence>MPETAEPAAPPSAPRGRLTPKSITIWTLVGLVGAAGWAMLALSRGEEVSAAWMVAAALGSYAIAYRFYSRFIATRVLRADKNRATPAERLDNGVDFHPTDRRVLLGHHFAAIAGAGPLVGPVLAAQMGYLPGTIWIIVGVIFAGAVQDMVTLFFSMRRDGKSLGQMARDEIGPVGGAAALIAVFAIMIILLAVLALVVVNALAGSPWGTFSIAMTIPIAFLMGFYLRVLRPGRVTEVSVIGVALLLVAIVAGNWVAESSWADTFTLSPGALVIWLVVYGFVASVLPVWVLLAPRDYLSTFMKIGTITLLALGVVIALPNMKMDAVTDFASRGDGPVFAGSLFPFVFITIACGALSGFHALVSSGTTPKMIQKETQVRMIGYGSMLMESFVAVMAMVAACIIDPGLYFAMNAPAGVIGDSVQSASEAVANLGYSITPDQLAAAAKAVEEESLLSRTGGAPTLAVGMSEIFSQVVGGHGMKAFWYHFAIMFEALFILTTVDAGTRVGRFMLQDMLGNVYKPFKNVSWKPGLWFASAVVVGAWGYFLWVGVHDPLGGIYQLFPLFGIANQLLAAVALAVATTLLIKSGRLKWAWITAIPLGWDVAVTLTASWQKIFSEDPKIGFFAQRDVYAQAIDDGKVLAPAKNMDDMHTVVTNCTVDGVLSALFAVLIILVLADATRVCVKAIRNPAETRLDEAPYVESRYVAPAELWPTAEEKAELAEAGLGSEGGLRKESAGAGSSS</sequence>
<accession>A0ABQ7FA50</accession>
<dbReference type="EMBL" id="WHPN01000419">
    <property type="protein sequence ID" value="KAF4405445.1"/>
    <property type="molecule type" value="Genomic_DNA"/>
</dbReference>
<feature type="transmembrane region" description="Helical" evidence="9">
    <location>
        <begin position="237"/>
        <end position="256"/>
    </location>
</feature>
<evidence type="ECO:0000256" key="6">
    <source>
        <dbReference type="ARBA" id="ARBA00022989"/>
    </source>
</evidence>
<feature type="transmembrane region" description="Helical" evidence="9">
    <location>
        <begin position="303"/>
        <end position="320"/>
    </location>
</feature>
<evidence type="ECO:0000256" key="9">
    <source>
        <dbReference type="SAM" id="Phobius"/>
    </source>
</evidence>
<evidence type="ECO:0000259" key="10">
    <source>
        <dbReference type="Pfam" id="PF02554"/>
    </source>
</evidence>
<keyword evidence="6 9" id="KW-1133">Transmembrane helix</keyword>
<feature type="transmembrane region" description="Helical" evidence="9">
    <location>
        <begin position="134"/>
        <end position="156"/>
    </location>
</feature>
<feature type="transmembrane region" description="Helical" evidence="9">
    <location>
        <begin position="49"/>
        <end position="68"/>
    </location>
</feature>
<keyword evidence="7 9" id="KW-0472">Membrane</keyword>
<evidence type="ECO:0000313" key="11">
    <source>
        <dbReference type="EMBL" id="KAF4405445.1"/>
    </source>
</evidence>
<comment type="similarity">
    <text evidence="2">Belongs to the peptide transporter carbon starvation (CstA) (TC 2.A.114) family.</text>
</comment>
<comment type="subcellular location">
    <subcellularLocation>
        <location evidence="1">Cell membrane</location>
        <topology evidence="1">Multi-pass membrane protein</topology>
    </subcellularLocation>
</comment>
<keyword evidence="4" id="KW-1003">Cell membrane</keyword>
<dbReference type="InterPro" id="IPR003706">
    <property type="entry name" value="CstA_N"/>
</dbReference>
<evidence type="ECO:0000256" key="2">
    <source>
        <dbReference type="ARBA" id="ARBA00007755"/>
    </source>
</evidence>
<organism evidence="11 12">
    <name type="scientific">Streptomyces lycii</name>
    <dbReference type="NCBI Taxonomy" id="2654337"/>
    <lineage>
        <taxon>Bacteria</taxon>
        <taxon>Bacillati</taxon>
        <taxon>Actinomycetota</taxon>
        <taxon>Actinomycetes</taxon>
        <taxon>Kitasatosporales</taxon>
        <taxon>Streptomycetaceae</taxon>
        <taxon>Streptomyces</taxon>
    </lineage>
</organism>
<feature type="transmembrane region" description="Helical" evidence="9">
    <location>
        <begin position="109"/>
        <end position="128"/>
    </location>
</feature>
<feature type="transmembrane region" description="Helical" evidence="9">
    <location>
        <begin position="589"/>
        <end position="609"/>
    </location>
</feature>
<feature type="transmembrane region" description="Helical" evidence="9">
    <location>
        <begin position="207"/>
        <end position="225"/>
    </location>
</feature>
<feature type="transmembrane region" description="Helical" evidence="9">
    <location>
        <begin position="528"/>
        <end position="546"/>
    </location>
</feature>
<feature type="transmembrane region" description="Helical" evidence="9">
    <location>
        <begin position="481"/>
        <end position="502"/>
    </location>
</feature>
<evidence type="ECO:0000256" key="7">
    <source>
        <dbReference type="ARBA" id="ARBA00023136"/>
    </source>
</evidence>
<feature type="transmembrane region" description="Helical" evidence="9">
    <location>
        <begin position="558"/>
        <end position="582"/>
    </location>
</feature>
<dbReference type="InterPro" id="IPR051605">
    <property type="entry name" value="CstA"/>
</dbReference>
<keyword evidence="5 9" id="KW-0812">Transmembrane</keyword>
<evidence type="ECO:0000256" key="1">
    <source>
        <dbReference type="ARBA" id="ARBA00004651"/>
    </source>
</evidence>
<evidence type="ECO:0000256" key="4">
    <source>
        <dbReference type="ARBA" id="ARBA00022475"/>
    </source>
</evidence>
<feature type="domain" description="CstA N-terminal" evidence="10">
    <location>
        <begin position="50"/>
        <end position="607"/>
    </location>
</feature>
<evidence type="ECO:0000256" key="5">
    <source>
        <dbReference type="ARBA" id="ARBA00022692"/>
    </source>
</evidence>
<feature type="transmembrane region" description="Helical" evidence="9">
    <location>
        <begin position="23"/>
        <end position="43"/>
    </location>
</feature>